<gene>
    <name evidence="14" type="ORF">HMPREF9460_02175</name>
</gene>
<keyword evidence="8 13" id="KW-0812">Transmembrane</keyword>
<keyword evidence="6" id="KW-0050">Antiport</keyword>
<evidence type="ECO:0000256" key="3">
    <source>
        <dbReference type="ARBA" id="ARBA00010199"/>
    </source>
</evidence>
<evidence type="ECO:0000256" key="7">
    <source>
        <dbReference type="ARBA" id="ARBA00022475"/>
    </source>
</evidence>
<evidence type="ECO:0000256" key="1">
    <source>
        <dbReference type="ARBA" id="ARBA00003408"/>
    </source>
</evidence>
<evidence type="ECO:0000256" key="11">
    <source>
        <dbReference type="ARBA" id="ARBA00023136"/>
    </source>
</evidence>
<feature type="transmembrane region" description="Helical" evidence="13">
    <location>
        <begin position="314"/>
        <end position="333"/>
    </location>
</feature>
<dbReference type="PANTHER" id="PTHR43298">
    <property type="entry name" value="MULTIDRUG RESISTANCE PROTEIN NORM-RELATED"/>
    <property type="match status" value="1"/>
</dbReference>
<feature type="transmembrane region" description="Helical" evidence="13">
    <location>
        <begin position="48"/>
        <end position="67"/>
    </location>
</feature>
<evidence type="ECO:0000256" key="9">
    <source>
        <dbReference type="ARBA" id="ARBA00022989"/>
    </source>
</evidence>
<reference evidence="14 15" key="1">
    <citation type="submission" date="2011-08" db="EMBL/GenBank/DDBJ databases">
        <title>The Genome Sequence of Clostridium orbiscindens 1_3_50AFAA.</title>
        <authorList>
            <consortium name="The Broad Institute Genome Sequencing Platform"/>
            <person name="Earl A."/>
            <person name="Ward D."/>
            <person name="Feldgarden M."/>
            <person name="Gevers D."/>
            <person name="Daigneault M."/>
            <person name="Strauss J."/>
            <person name="Allen-Vercoe E."/>
            <person name="Young S.K."/>
            <person name="Zeng Q."/>
            <person name="Gargeya S."/>
            <person name="Fitzgerald M."/>
            <person name="Haas B."/>
            <person name="Abouelleil A."/>
            <person name="Alvarado L."/>
            <person name="Arachchi H.M."/>
            <person name="Berlin A."/>
            <person name="Brown A."/>
            <person name="Chapman S.B."/>
            <person name="Chen Z."/>
            <person name="Dunbar C."/>
            <person name="Freedman E."/>
            <person name="Gearin G."/>
            <person name="Gellesch M."/>
            <person name="Goldberg J."/>
            <person name="Griggs A."/>
            <person name="Gujja S."/>
            <person name="Heiman D."/>
            <person name="Howarth C."/>
            <person name="Larson L."/>
            <person name="Lui A."/>
            <person name="MacDonald P.J.P."/>
            <person name="Montmayeur A."/>
            <person name="Murphy C."/>
            <person name="Neiman D."/>
            <person name="Pearson M."/>
            <person name="Priest M."/>
            <person name="Roberts A."/>
            <person name="Saif S."/>
            <person name="Shea T."/>
            <person name="Shenoy N."/>
            <person name="Sisk P."/>
            <person name="Stolte C."/>
            <person name="Sykes S."/>
            <person name="Wortman J."/>
            <person name="Nusbaum C."/>
            <person name="Birren B."/>
        </authorList>
    </citation>
    <scope>NUCLEOTIDE SEQUENCE [LARGE SCALE GENOMIC DNA]</scope>
    <source>
        <strain evidence="14 15">1_3_50AFAA</strain>
    </source>
</reference>
<feature type="transmembrane region" description="Helical" evidence="13">
    <location>
        <begin position="406"/>
        <end position="430"/>
    </location>
</feature>
<dbReference type="PIRSF" id="PIRSF006603">
    <property type="entry name" value="DinF"/>
    <property type="match status" value="1"/>
</dbReference>
<dbReference type="EMBL" id="ADLO01000062">
    <property type="protein sequence ID" value="KGF55196.1"/>
    <property type="molecule type" value="Genomic_DNA"/>
</dbReference>
<dbReference type="GO" id="GO:0015297">
    <property type="term" value="F:antiporter activity"/>
    <property type="evidence" value="ECO:0007669"/>
    <property type="project" value="UniProtKB-KW"/>
</dbReference>
<dbReference type="Proteomes" id="UP000029585">
    <property type="component" value="Unassembled WGS sequence"/>
</dbReference>
<dbReference type="InterPro" id="IPR048279">
    <property type="entry name" value="MdtK-like"/>
</dbReference>
<comment type="subcellular location">
    <subcellularLocation>
        <location evidence="2">Cell membrane</location>
        <topology evidence="2">Multi-pass membrane protein</topology>
    </subcellularLocation>
</comment>
<comment type="similarity">
    <text evidence="3">Belongs to the multi antimicrobial extrusion (MATE) (TC 2.A.66.1) family.</text>
</comment>
<comment type="caution">
    <text evidence="14">The sequence shown here is derived from an EMBL/GenBank/DDBJ whole genome shotgun (WGS) entry which is preliminary data.</text>
</comment>
<feature type="transmembrane region" description="Helical" evidence="13">
    <location>
        <begin position="187"/>
        <end position="206"/>
    </location>
</feature>
<protein>
    <recommendedName>
        <fullName evidence="4">Probable multidrug resistance protein NorM</fullName>
    </recommendedName>
    <alternativeName>
        <fullName evidence="12">Multidrug-efflux transporter</fullName>
    </alternativeName>
</protein>
<dbReference type="GO" id="GO:0006811">
    <property type="term" value="P:monoatomic ion transport"/>
    <property type="evidence" value="ECO:0007669"/>
    <property type="project" value="UniProtKB-KW"/>
</dbReference>
<evidence type="ECO:0000256" key="13">
    <source>
        <dbReference type="SAM" id="Phobius"/>
    </source>
</evidence>
<dbReference type="InterPro" id="IPR050222">
    <property type="entry name" value="MATE_MdtK"/>
</dbReference>
<feature type="transmembrane region" description="Helical" evidence="13">
    <location>
        <begin position="161"/>
        <end position="181"/>
    </location>
</feature>
<evidence type="ECO:0000256" key="8">
    <source>
        <dbReference type="ARBA" id="ARBA00022692"/>
    </source>
</evidence>
<evidence type="ECO:0000313" key="15">
    <source>
        <dbReference type="Proteomes" id="UP000029585"/>
    </source>
</evidence>
<feature type="transmembrane region" description="Helical" evidence="13">
    <location>
        <begin position="378"/>
        <end position="400"/>
    </location>
</feature>
<evidence type="ECO:0000256" key="10">
    <source>
        <dbReference type="ARBA" id="ARBA00023065"/>
    </source>
</evidence>
<dbReference type="HOGENOM" id="CLU_012893_5_3_9"/>
<dbReference type="GO" id="GO:0042910">
    <property type="term" value="F:xenobiotic transmembrane transporter activity"/>
    <property type="evidence" value="ECO:0007669"/>
    <property type="project" value="InterPro"/>
</dbReference>
<keyword evidence="11 13" id="KW-0472">Membrane</keyword>
<keyword evidence="15" id="KW-1185">Reference proteome</keyword>
<evidence type="ECO:0000313" key="14">
    <source>
        <dbReference type="EMBL" id="KGF55196.1"/>
    </source>
</evidence>
<keyword evidence="5" id="KW-0813">Transport</keyword>
<organism evidence="14 15">
    <name type="scientific">Flavonifractor plautii 1_3_50AFAA</name>
    <dbReference type="NCBI Taxonomy" id="742738"/>
    <lineage>
        <taxon>Bacteria</taxon>
        <taxon>Bacillati</taxon>
        <taxon>Bacillota</taxon>
        <taxon>Clostridia</taxon>
        <taxon>Eubacteriales</taxon>
        <taxon>Oscillospiraceae</taxon>
        <taxon>Flavonifractor</taxon>
    </lineage>
</organism>
<sequence>MFSKQALRRLILPLIIEQFLAVMVGMADIMMVSSAGEAAVSSVALVDLINVLIINIFAALATGGAVVCAQSIGAQNLERANRAANQLLYIVTAAALGIMVLVLFCKAGLLGLLFGQVEPEVMEGAVTYFVISALSYPFIAVYNGCAALLRAMGNSKASMCVSAYMNGQNIAGNAVFVFVFHQGVAGVALSSLLSRIAAAGLMLALLHGRRNPVRVSGLLRFRFEPAVMAQILRIGVPNGLENSFFQLGRVLLVSLISTFGTAQTAANAVANNIDNFGVIPGQALGLALITVVGQCVGAGDWDQVRAYTKRLVKLTYLCTWGLNAALLLGLPLILRLYSLTPETQWYAAVLIFIHNGCAMLFWPLAFTMPNALRAAGDVRVPMVISITSMLVVRVGGSYLLGLHFGLGAIGVWLAMVGDWVVRLICFVLRARKKLWLEHR</sequence>
<dbReference type="eggNOG" id="COG0534">
    <property type="taxonomic scope" value="Bacteria"/>
</dbReference>
<dbReference type="InterPro" id="IPR002528">
    <property type="entry name" value="MATE_fam"/>
</dbReference>
<accession>A0A096B865</accession>
<feature type="transmembrane region" description="Helical" evidence="13">
    <location>
        <begin position="126"/>
        <end position="149"/>
    </location>
</feature>
<dbReference type="GO" id="GO:0005886">
    <property type="term" value="C:plasma membrane"/>
    <property type="evidence" value="ECO:0007669"/>
    <property type="project" value="UniProtKB-SubCell"/>
</dbReference>
<evidence type="ECO:0000256" key="5">
    <source>
        <dbReference type="ARBA" id="ARBA00022448"/>
    </source>
</evidence>
<feature type="transmembrane region" description="Helical" evidence="13">
    <location>
        <begin position="87"/>
        <end position="114"/>
    </location>
</feature>
<dbReference type="AlphaFoldDB" id="A0A096B865"/>
<keyword evidence="7" id="KW-1003">Cell membrane</keyword>
<dbReference type="NCBIfam" id="TIGR00797">
    <property type="entry name" value="matE"/>
    <property type="match status" value="1"/>
</dbReference>
<keyword evidence="10" id="KW-0406">Ion transport</keyword>
<feature type="transmembrane region" description="Helical" evidence="13">
    <location>
        <begin position="345"/>
        <end position="366"/>
    </location>
</feature>
<evidence type="ECO:0000256" key="6">
    <source>
        <dbReference type="ARBA" id="ARBA00022449"/>
    </source>
</evidence>
<evidence type="ECO:0000256" key="4">
    <source>
        <dbReference type="ARBA" id="ARBA00020268"/>
    </source>
</evidence>
<proteinExistence type="inferred from homology"/>
<dbReference type="RefSeq" id="WP_044941225.1">
    <property type="nucleotide sequence ID" value="NZ_KN174163.1"/>
</dbReference>
<evidence type="ECO:0000256" key="12">
    <source>
        <dbReference type="ARBA" id="ARBA00031636"/>
    </source>
</evidence>
<dbReference type="CDD" id="cd13137">
    <property type="entry name" value="MATE_NorM_like"/>
    <property type="match status" value="1"/>
</dbReference>
<dbReference type="Pfam" id="PF01554">
    <property type="entry name" value="MatE"/>
    <property type="match status" value="2"/>
</dbReference>
<dbReference type="PANTHER" id="PTHR43298:SF2">
    <property type="entry name" value="FMN_FAD EXPORTER YEEO-RELATED"/>
    <property type="match status" value="1"/>
</dbReference>
<evidence type="ECO:0000256" key="2">
    <source>
        <dbReference type="ARBA" id="ARBA00004651"/>
    </source>
</evidence>
<dbReference type="PATRIC" id="fig|742738.3.peg.2235"/>
<name>A0A096B865_FLAPL</name>
<comment type="function">
    <text evidence="1">Multidrug efflux pump.</text>
</comment>
<keyword evidence="9 13" id="KW-1133">Transmembrane helix</keyword>